<dbReference type="AlphaFoldDB" id="A0A916E1V6"/>
<dbReference type="EMBL" id="CAGKOT010000004">
    <property type="protein sequence ID" value="CAB5335136.1"/>
    <property type="molecule type" value="Genomic_DNA"/>
</dbReference>
<organism evidence="1 2">
    <name type="scientific">Rhizophagus irregularis</name>
    <dbReference type="NCBI Taxonomy" id="588596"/>
    <lineage>
        <taxon>Eukaryota</taxon>
        <taxon>Fungi</taxon>
        <taxon>Fungi incertae sedis</taxon>
        <taxon>Mucoromycota</taxon>
        <taxon>Glomeromycotina</taxon>
        <taxon>Glomeromycetes</taxon>
        <taxon>Glomerales</taxon>
        <taxon>Glomeraceae</taxon>
        <taxon>Rhizophagus</taxon>
    </lineage>
</organism>
<accession>A0A916E1V6</accession>
<protein>
    <submittedName>
        <fullName evidence="1">Uncharacterized protein</fullName>
    </submittedName>
</protein>
<comment type="caution">
    <text evidence="1">The sequence shown here is derived from an EMBL/GenBank/DDBJ whole genome shotgun (WGS) entry which is preliminary data.</text>
</comment>
<sequence length="105" mass="11939">MSSNLKTAYCSPLAHNFKEFSNSRNDLLNIQKDLINTTDPIYYTVGSLIDIDKKSCFMSFEFAQAYDSSSKVVFTSCCQHWPSSYRAESFAILTALIVSPPHYIY</sequence>
<evidence type="ECO:0000313" key="1">
    <source>
        <dbReference type="EMBL" id="CAB5335136.1"/>
    </source>
</evidence>
<dbReference type="OrthoDB" id="2312383at2759"/>
<proteinExistence type="predicted"/>
<name>A0A916E1V6_9GLOM</name>
<dbReference type="Proteomes" id="UP000684084">
    <property type="component" value="Unassembled WGS sequence"/>
</dbReference>
<reference evidence="1" key="1">
    <citation type="submission" date="2020-05" db="EMBL/GenBank/DDBJ databases">
        <authorList>
            <person name="Rincon C."/>
            <person name="Sanders R I."/>
            <person name="Robbins C."/>
            <person name="Chaturvedi A."/>
        </authorList>
    </citation>
    <scope>NUCLEOTIDE SEQUENCE</scope>
    <source>
        <strain evidence="1">CHB12</strain>
    </source>
</reference>
<gene>
    <name evidence="1" type="ORF">CHRIB12_LOCUS3233</name>
</gene>
<dbReference type="VEuPathDB" id="FungiDB:RhiirFUN_004704"/>
<evidence type="ECO:0000313" key="2">
    <source>
        <dbReference type="Proteomes" id="UP000684084"/>
    </source>
</evidence>